<dbReference type="Pfam" id="PF06978">
    <property type="entry name" value="POP1_N"/>
    <property type="match status" value="2"/>
</dbReference>
<protein>
    <submittedName>
        <fullName evidence="6">POP1, ribonuclease P/MRP protein subunit POP1</fullName>
    </submittedName>
</protein>
<keyword evidence="2" id="KW-0819">tRNA processing</keyword>
<comment type="subcellular location">
    <subcellularLocation>
        <location evidence="1">Nucleus</location>
    </subcellularLocation>
</comment>
<dbReference type="AlphaFoldDB" id="I7IT65"/>
<dbReference type="GO" id="GO:0005655">
    <property type="term" value="C:nucleolar ribonuclease P complex"/>
    <property type="evidence" value="ECO:0007669"/>
    <property type="project" value="InterPro"/>
</dbReference>
<gene>
    <name evidence="6" type="ORF">BmR1_04g09640</name>
</gene>
<keyword evidence="7" id="KW-1185">Reference proteome</keyword>
<organism evidence="6 7">
    <name type="scientific">Babesia microti (strain RI)</name>
    <dbReference type="NCBI Taxonomy" id="1133968"/>
    <lineage>
        <taxon>Eukaryota</taxon>
        <taxon>Sar</taxon>
        <taxon>Alveolata</taxon>
        <taxon>Apicomplexa</taxon>
        <taxon>Aconoidasida</taxon>
        <taxon>Piroplasmida</taxon>
        <taxon>Babesiidae</taxon>
        <taxon>Babesia</taxon>
    </lineage>
</organism>
<evidence type="ECO:0000313" key="6">
    <source>
        <dbReference type="EMBL" id="CCF76096.1"/>
    </source>
</evidence>
<dbReference type="EMBL" id="LN871599">
    <property type="protein sequence ID" value="CCF76096.1"/>
    <property type="molecule type" value="Genomic_DNA"/>
</dbReference>
<dbReference type="RefSeq" id="XP_012650504.1">
    <property type="nucleotide sequence ID" value="XM_012795050.1"/>
</dbReference>
<name>I7IT65_BABMR</name>
<accession>I7IT65</accession>
<proteinExistence type="predicted"/>
<dbReference type="OrthoDB" id="442863at2759"/>
<reference evidence="6 7" key="2">
    <citation type="journal article" date="2013" name="PLoS ONE">
        <title>Whole genome mapping and re-organization of the nuclear and mitochondrial genomes of Babesia microti isolates.</title>
        <authorList>
            <person name="Cornillot E."/>
            <person name="Dassouli A."/>
            <person name="Garg A."/>
            <person name="Pachikara N."/>
            <person name="Randazzo S."/>
            <person name="Depoix D."/>
            <person name="Carcy B."/>
            <person name="Delbecq S."/>
            <person name="Frutos R."/>
            <person name="Silva J.C."/>
            <person name="Sutton R."/>
            <person name="Krause P.J."/>
            <person name="Mamoun C.B."/>
        </authorList>
    </citation>
    <scope>NUCLEOTIDE SEQUENCE [LARGE SCALE GENOMIC DNA]</scope>
    <source>
        <strain evidence="6 7">RI</strain>
    </source>
</reference>
<sequence>MKYPDVPLITSSSASSVDQVEVINVARLIEARKQDIFEFLNTLAEGRKHNRSFQKLPYHQRRRAMSRNPFRVPKRFRLPIVIDLLAGRNHKRRLGRVKWRKDLRVRRFGENKWLTTHIFHAKRFKMVNIWGYRLAETPTLKCQRKIYRSLNASNGCLLYDKSYFTIYGNSSSVNKGFASLKPLIKRKTVLFYDQNGILVSPIHIMHSANDCDLAVSIHPAAKTQFLNCISANQKNSDKKDTNNIYNSSLHKLFDYVVTAEIRDISHFELLGPQSLNIMCKTLKLTEFNENDYFTSEGCSVPKNSCNGTIFHLKIGLPDCAFKKFDSVEAEQLIAKSIKYTHILTKTKKNKINRAILEREKLKLQNLSSHDPYITSQKDAYLENESKAENIITFEAIVITRHLISSFRPYKRVSGFDLLVPSQISRYVWNRLYKNGGLPIGLEERRKIYLELGQPIFPEDFPETMAGHQYHNARDQERRNQFLKMNTRYRPNYIKLNIVEPLSTINLMSLLSNKCDNFTTSKFMHAIITSIKRCVPKEMCRIYLVPHEGNMGYNEVGFVISGYNTFTKGKGFAKCLILRSTTTENCKFVAKNINSRHYFPIEIQVIQFNHFID</sequence>
<evidence type="ECO:0000259" key="5">
    <source>
        <dbReference type="Pfam" id="PF08170"/>
    </source>
</evidence>
<evidence type="ECO:0000256" key="3">
    <source>
        <dbReference type="ARBA" id="ARBA00023242"/>
    </source>
</evidence>
<dbReference type="InterPro" id="IPR009723">
    <property type="entry name" value="Pop1_N"/>
</dbReference>
<reference evidence="6 7" key="3">
    <citation type="journal article" date="2016" name="Sci. Rep.">
        <title>Genome-wide diversity and gene expression profiling of Babesia microti isolates identify polymorphic genes that mediate host-pathogen interactions.</title>
        <authorList>
            <person name="Silva J.C."/>
            <person name="Cornillot E."/>
            <person name="McCracken C."/>
            <person name="Usmani-Brown S."/>
            <person name="Dwivedi A."/>
            <person name="Ifeonu O.O."/>
            <person name="Crabtree J."/>
            <person name="Gotia H.T."/>
            <person name="Virji A.Z."/>
            <person name="Reynes C."/>
            <person name="Colinge J."/>
            <person name="Kumar V."/>
            <person name="Lawres L."/>
            <person name="Pazzi J.E."/>
            <person name="Pablo J.V."/>
            <person name="Hung C."/>
            <person name="Brancato J."/>
            <person name="Kumari P."/>
            <person name="Orvis J."/>
            <person name="Tretina K."/>
            <person name="Chibucos M."/>
            <person name="Ott S."/>
            <person name="Sadzewicz L."/>
            <person name="Sengamalay N."/>
            <person name="Shetty A.C."/>
            <person name="Su Q."/>
            <person name="Tallon L."/>
            <person name="Fraser C.M."/>
            <person name="Frutos R."/>
            <person name="Molina D.M."/>
            <person name="Krause P.J."/>
            <person name="Ben Mamoun C."/>
        </authorList>
    </citation>
    <scope>NUCLEOTIDE SEQUENCE [LARGE SCALE GENOMIC DNA]</scope>
    <source>
        <strain evidence="6 7">RI</strain>
    </source>
</reference>
<dbReference type="SUPFAM" id="SSF103025">
    <property type="entry name" value="Folate-binding domain"/>
    <property type="match status" value="1"/>
</dbReference>
<evidence type="ECO:0000256" key="1">
    <source>
        <dbReference type="ARBA" id="ARBA00004123"/>
    </source>
</evidence>
<dbReference type="GO" id="GO:0001682">
    <property type="term" value="P:tRNA 5'-leader removal"/>
    <property type="evidence" value="ECO:0007669"/>
    <property type="project" value="InterPro"/>
</dbReference>
<dbReference type="GO" id="GO:0000172">
    <property type="term" value="C:ribonuclease MRP complex"/>
    <property type="evidence" value="ECO:0007669"/>
    <property type="project" value="InterPro"/>
</dbReference>
<dbReference type="PANTHER" id="PTHR22731">
    <property type="entry name" value="RIBONUCLEASES P/MRP PROTEIN SUBUNIT POP1"/>
    <property type="match status" value="1"/>
</dbReference>
<dbReference type="KEGG" id="bmic:BmR1_04g09640"/>
<feature type="domain" description="Pop1 N-terminal" evidence="4">
    <location>
        <begin position="106"/>
        <end position="167"/>
    </location>
</feature>
<evidence type="ECO:0000256" key="2">
    <source>
        <dbReference type="ARBA" id="ARBA00022694"/>
    </source>
</evidence>
<evidence type="ECO:0000259" key="4">
    <source>
        <dbReference type="Pfam" id="PF06978"/>
    </source>
</evidence>
<dbReference type="Pfam" id="PF08170">
    <property type="entry name" value="POPLD"/>
    <property type="match status" value="1"/>
</dbReference>
<evidence type="ECO:0000313" key="7">
    <source>
        <dbReference type="Proteomes" id="UP000002899"/>
    </source>
</evidence>
<keyword evidence="3" id="KW-0539">Nucleus</keyword>
<dbReference type="PANTHER" id="PTHR22731:SF3">
    <property type="entry name" value="RIBONUCLEASES P_MRP PROTEIN SUBUNIT POP1"/>
    <property type="match status" value="1"/>
</dbReference>
<dbReference type="GeneID" id="24426551"/>
<reference evidence="6 7" key="1">
    <citation type="journal article" date="2012" name="Nucleic Acids Res.">
        <title>Sequencing of the smallest Apicomplexan genome from the human pathogen Babesia microti.</title>
        <authorList>
            <person name="Cornillot E."/>
            <person name="Hadj-Kaddour K."/>
            <person name="Dassouli A."/>
            <person name="Noel B."/>
            <person name="Ranwez V."/>
            <person name="Vacherie B."/>
            <person name="Augagneur Y."/>
            <person name="Bres V."/>
            <person name="Duclos A."/>
            <person name="Randazzo S."/>
            <person name="Carcy B."/>
            <person name="Debierre-Grockiego F."/>
            <person name="Delbecq S."/>
            <person name="Moubri-Menage K."/>
            <person name="Shams-Eldin H."/>
            <person name="Usmani-Brown S."/>
            <person name="Bringaud F."/>
            <person name="Wincker P."/>
            <person name="Vivares C.P."/>
            <person name="Schwarz R.T."/>
            <person name="Schetters T.P."/>
            <person name="Krause P.J."/>
            <person name="Gorenflot A."/>
            <person name="Berry V."/>
            <person name="Barbe V."/>
            <person name="Ben Mamoun C."/>
        </authorList>
    </citation>
    <scope>NUCLEOTIDE SEQUENCE [LARGE SCALE GENOMIC DNA]</scope>
    <source>
        <strain evidence="6 7">RI</strain>
    </source>
</reference>
<dbReference type="VEuPathDB" id="PiroplasmaDB:BmR1_04g09640"/>
<dbReference type="InterPro" id="IPR012590">
    <property type="entry name" value="POPLD_dom"/>
</dbReference>
<dbReference type="Proteomes" id="UP000002899">
    <property type="component" value="Chromosome IV"/>
</dbReference>
<dbReference type="InterPro" id="IPR039182">
    <property type="entry name" value="Pop1"/>
</dbReference>
<feature type="domain" description="Pop1 N-terminal" evidence="4">
    <location>
        <begin position="29"/>
        <end position="77"/>
    </location>
</feature>
<feature type="domain" description="POPLD" evidence="5">
    <location>
        <begin position="414"/>
        <end position="500"/>
    </location>
</feature>